<dbReference type="GO" id="GO:0005789">
    <property type="term" value="C:endoplasmic reticulum membrane"/>
    <property type="evidence" value="ECO:0007669"/>
    <property type="project" value="TreeGrafter"/>
</dbReference>
<name>A0A316ZKV8_9BASI</name>
<reference evidence="2 3" key="1">
    <citation type="journal article" date="2018" name="Mol. Biol. Evol.">
        <title>Broad Genomic Sampling Reveals a Smut Pathogenic Ancestry of the Fungal Clade Ustilaginomycotina.</title>
        <authorList>
            <person name="Kijpornyongpan T."/>
            <person name="Mondo S.J."/>
            <person name="Barry K."/>
            <person name="Sandor L."/>
            <person name="Lee J."/>
            <person name="Lipzen A."/>
            <person name="Pangilinan J."/>
            <person name="LaButti K."/>
            <person name="Hainaut M."/>
            <person name="Henrissat B."/>
            <person name="Grigoriev I.V."/>
            <person name="Spatafora J.W."/>
            <person name="Aime M.C."/>
        </authorList>
    </citation>
    <scope>NUCLEOTIDE SEQUENCE [LARGE SCALE GENOMIC DNA]</scope>
    <source>
        <strain evidence="2 3">MCA 4186</strain>
    </source>
</reference>
<dbReference type="PANTHER" id="PTHR28090">
    <property type="entry name" value="PROTEIN ROT1"/>
    <property type="match status" value="1"/>
</dbReference>
<evidence type="ECO:0000313" key="3">
    <source>
        <dbReference type="Proteomes" id="UP000245946"/>
    </source>
</evidence>
<dbReference type="STRING" id="58919.A0A316ZKV8"/>
<feature type="signal peptide" evidence="1">
    <location>
        <begin position="1"/>
        <end position="19"/>
    </location>
</feature>
<dbReference type="GO" id="GO:0006458">
    <property type="term" value="P:'de novo' protein folding"/>
    <property type="evidence" value="ECO:0007669"/>
    <property type="project" value="InterPro"/>
</dbReference>
<sequence length="207" mass="22469">MQLLALLALGAAAAVGTRAQSDFAAINNVTSLAGTWSSGSFPVSTGLGFFNPITKDFTMPKAGGISYSFTNDGFFETSTYSYTSNPANNRCFKAALTWQHGTYTFNANNSLSLRPFAPDGYVQVMDPCAGTSVNKYNYNQFELIPAWYNYLDAHPGFMPHGQTAYALRLFNDGGNGTAGAPKSVLWLQNRPPNMLPTQQLYQEVLNA</sequence>
<dbReference type="GeneID" id="37269046"/>
<dbReference type="InterPro" id="IPR019623">
    <property type="entry name" value="Rot1"/>
</dbReference>
<dbReference type="Proteomes" id="UP000245946">
    <property type="component" value="Unassembled WGS sequence"/>
</dbReference>
<organism evidence="2 3">
    <name type="scientific">Tilletiopsis washingtonensis</name>
    <dbReference type="NCBI Taxonomy" id="58919"/>
    <lineage>
        <taxon>Eukaryota</taxon>
        <taxon>Fungi</taxon>
        <taxon>Dikarya</taxon>
        <taxon>Basidiomycota</taxon>
        <taxon>Ustilaginomycotina</taxon>
        <taxon>Exobasidiomycetes</taxon>
        <taxon>Entylomatales</taxon>
        <taxon>Entylomatales incertae sedis</taxon>
        <taxon>Tilletiopsis</taxon>
    </lineage>
</organism>
<dbReference type="AlphaFoldDB" id="A0A316ZKV8"/>
<dbReference type="GO" id="GO:0051082">
    <property type="term" value="F:unfolded protein binding"/>
    <property type="evidence" value="ECO:0007669"/>
    <property type="project" value="TreeGrafter"/>
</dbReference>
<feature type="chain" id="PRO_5016356672" evidence="1">
    <location>
        <begin position="20"/>
        <end position="207"/>
    </location>
</feature>
<proteinExistence type="predicted"/>
<evidence type="ECO:0000256" key="1">
    <source>
        <dbReference type="SAM" id="SignalP"/>
    </source>
</evidence>
<evidence type="ECO:0000313" key="2">
    <source>
        <dbReference type="EMBL" id="PWO01026.1"/>
    </source>
</evidence>
<dbReference type="Pfam" id="PF10681">
    <property type="entry name" value="Rot1"/>
    <property type="match status" value="1"/>
</dbReference>
<dbReference type="EMBL" id="KZ819284">
    <property type="protein sequence ID" value="PWO01026.1"/>
    <property type="molecule type" value="Genomic_DNA"/>
</dbReference>
<protein>
    <submittedName>
        <fullName evidence="2">Uncharacterized protein</fullName>
    </submittedName>
</protein>
<gene>
    <name evidence="2" type="ORF">FA09DRAFT_327729</name>
</gene>
<keyword evidence="3" id="KW-1185">Reference proteome</keyword>
<dbReference type="PANTHER" id="PTHR28090:SF2">
    <property type="entry name" value="PROTEIN ROT1"/>
    <property type="match status" value="1"/>
</dbReference>
<accession>A0A316ZKV8</accession>
<dbReference type="RefSeq" id="XP_025601304.1">
    <property type="nucleotide sequence ID" value="XM_025741502.1"/>
</dbReference>
<keyword evidence="1" id="KW-0732">Signal</keyword>
<dbReference type="OrthoDB" id="5327821at2759"/>